<dbReference type="Proteomes" id="UP000324611">
    <property type="component" value="Unassembled WGS sequence"/>
</dbReference>
<evidence type="ECO:0000313" key="2">
    <source>
        <dbReference type="Proteomes" id="UP000324611"/>
    </source>
</evidence>
<organism evidence="1 2">
    <name type="scientific">Chitinophaga agrisoli</name>
    <dbReference type="NCBI Taxonomy" id="2607653"/>
    <lineage>
        <taxon>Bacteria</taxon>
        <taxon>Pseudomonadati</taxon>
        <taxon>Bacteroidota</taxon>
        <taxon>Chitinophagia</taxon>
        <taxon>Chitinophagales</taxon>
        <taxon>Chitinophagaceae</taxon>
        <taxon>Chitinophaga</taxon>
    </lineage>
</organism>
<reference evidence="1 2" key="2">
    <citation type="submission" date="2019-09" db="EMBL/GenBank/DDBJ databases">
        <authorList>
            <person name="Jin C."/>
        </authorList>
    </citation>
    <scope>NUCLEOTIDE SEQUENCE [LARGE SCALE GENOMIC DNA]</scope>
    <source>
        <strain evidence="1 2">BN140078</strain>
    </source>
</reference>
<keyword evidence="2" id="KW-1185">Reference proteome</keyword>
<gene>
    <name evidence="1" type="ORF">F0L74_20880</name>
</gene>
<dbReference type="EMBL" id="VUOC01000004">
    <property type="protein sequence ID" value="KAA2238676.1"/>
    <property type="molecule type" value="Genomic_DNA"/>
</dbReference>
<evidence type="ECO:0000313" key="1">
    <source>
        <dbReference type="EMBL" id="KAA2238676.1"/>
    </source>
</evidence>
<name>A0A5B2VJG3_9BACT</name>
<dbReference type="AlphaFoldDB" id="A0A5B2VJG3"/>
<comment type="caution">
    <text evidence="1">The sequence shown here is derived from an EMBL/GenBank/DDBJ whole genome shotgun (WGS) entry which is preliminary data.</text>
</comment>
<proteinExistence type="predicted"/>
<dbReference type="RefSeq" id="WP_149839855.1">
    <property type="nucleotide sequence ID" value="NZ_VUOC01000004.1"/>
</dbReference>
<sequence length="115" mass="13879">MKRIEELRTTTNSRVYKCTYGLIHKGCPFCAWHPDFYHNWCENDDGWKTYAFEEEAATGRRLVQSGALNSRHRFPSWKLVSKNRKQWMKKPLKHMRYKNNGNADGERYIQVHIEW</sequence>
<accession>A0A5B2VJG3</accession>
<reference evidence="1 2" key="1">
    <citation type="submission" date="2019-09" db="EMBL/GenBank/DDBJ databases">
        <title>Chitinophaga ginsengihumi sp. nov., isolated from soil of ginseng rhizosphere.</title>
        <authorList>
            <person name="Lee J."/>
        </authorList>
    </citation>
    <scope>NUCLEOTIDE SEQUENCE [LARGE SCALE GENOMIC DNA]</scope>
    <source>
        <strain evidence="1 2">BN140078</strain>
    </source>
</reference>
<protein>
    <submittedName>
        <fullName evidence="1">Uncharacterized protein</fullName>
    </submittedName>
</protein>